<sequence length="389" mass="43186">MARASSSKSHAERAPSIEDNYLQSDSEEDEFAQGYAPGIAEQYDDDDEEDEDDDEDDHEEDSEEEEGGARWEPDQWNEDQDTASESDGGSEEESDDDSAELKQLQNNLKSLPLATLAKAQKSLGQKASSSSSTQLKEEKLAAAKAKLAQLQRGKGKGVSVTDRPAGRVNRDASDSDDSGPESAAAGRSNKHAPVAMSTKRQVTRKRQVIDVPKPERRDPRFSSLSAGHANADLHHKSYSFLPSLLKEELVSLKAQVAAAKKAEKQCSLRDKPQRVEERERLEEEMGRVRTRLARGEKEELERETLAKAKREEREKRESGKGAWYMKKGEKRDLLLKARFEDLEKSGGKTAVKKLVERKRKKIAGKEKKSRPFAPGGGSVGEGGKRRRVA</sequence>
<keyword evidence="6 9" id="KW-0539">Nucleus</keyword>
<dbReference type="STRING" id="1295533.A0A1E3H9F5"/>
<comment type="caution">
    <text evidence="11">The sequence shown here is derived from an EMBL/GenBank/DDBJ whole genome shotgun (WGS) entry which is preliminary data.</text>
</comment>
<comment type="function">
    <text evidence="8 9">Component of the 90S pre-ribosome involved in the maturation of rRNAs. Required for early cleavages of the pre-RNAs in the 40S ribosomal subunit maturation pathway.</text>
</comment>
<feature type="region of interest" description="Disordered" evidence="10">
    <location>
        <begin position="119"/>
        <end position="230"/>
    </location>
</feature>
<evidence type="ECO:0000256" key="4">
    <source>
        <dbReference type="ARBA" id="ARBA00022552"/>
    </source>
</evidence>
<dbReference type="OrthoDB" id="448446at2759"/>
<dbReference type="PANTHER" id="PTHR21738:SF0">
    <property type="entry name" value="RIBOSOMAL RNA PROCESSING PROTEIN 36 HOMOLOG"/>
    <property type="match status" value="1"/>
</dbReference>
<keyword evidence="5" id="KW-0175">Coiled coil</keyword>
<feature type="region of interest" description="Disordered" evidence="10">
    <location>
        <begin position="295"/>
        <end position="320"/>
    </location>
</feature>
<dbReference type="Pfam" id="PF06102">
    <property type="entry name" value="RRP36"/>
    <property type="match status" value="1"/>
</dbReference>
<feature type="compositionally biased region" description="Low complexity" evidence="10">
    <location>
        <begin position="119"/>
        <end position="134"/>
    </location>
</feature>
<keyword evidence="7 9" id="KW-0687">Ribonucleoprotein</keyword>
<dbReference type="GO" id="GO:0000462">
    <property type="term" value="P:maturation of SSU-rRNA from tricistronic rRNA transcript (SSU-rRNA, 5.8S rRNA, LSU-rRNA)"/>
    <property type="evidence" value="ECO:0007669"/>
    <property type="project" value="TreeGrafter"/>
</dbReference>
<feature type="region of interest" description="Disordered" evidence="10">
    <location>
        <begin position="268"/>
        <end position="287"/>
    </location>
</feature>
<keyword evidence="12" id="KW-1185">Reference proteome</keyword>
<feature type="compositionally biased region" description="Acidic residues" evidence="10">
    <location>
        <begin position="75"/>
        <end position="98"/>
    </location>
</feature>
<evidence type="ECO:0000313" key="12">
    <source>
        <dbReference type="Proteomes" id="UP000094065"/>
    </source>
</evidence>
<dbReference type="InterPro" id="IPR009292">
    <property type="entry name" value="RRP36"/>
</dbReference>
<feature type="compositionally biased region" description="Low complexity" evidence="10">
    <location>
        <begin position="142"/>
        <end position="151"/>
    </location>
</feature>
<dbReference type="EMBL" id="AWGJ01000014">
    <property type="protein sequence ID" value="ODN72924.1"/>
    <property type="molecule type" value="Genomic_DNA"/>
</dbReference>
<keyword evidence="3 9" id="KW-0690">Ribosome biogenesis</keyword>
<comment type="similarity">
    <text evidence="2 9">Belongs to the RRP36 family.</text>
</comment>
<feature type="region of interest" description="Disordered" evidence="10">
    <location>
        <begin position="348"/>
        <end position="389"/>
    </location>
</feature>
<feature type="compositionally biased region" description="Basic and acidic residues" evidence="10">
    <location>
        <begin position="295"/>
        <end position="319"/>
    </location>
</feature>
<evidence type="ECO:0000256" key="9">
    <source>
        <dbReference type="RuleBase" id="RU368027"/>
    </source>
</evidence>
<feature type="compositionally biased region" description="Acidic residues" evidence="10">
    <location>
        <begin position="42"/>
        <end position="66"/>
    </location>
</feature>
<reference evidence="11 12" key="1">
    <citation type="submission" date="2016-06" db="EMBL/GenBank/DDBJ databases">
        <title>Evolution of pathogenesis and genome organization in the Tremellales.</title>
        <authorList>
            <person name="Cuomo C."/>
            <person name="Litvintseva A."/>
            <person name="Heitman J."/>
            <person name="Chen Y."/>
            <person name="Sun S."/>
            <person name="Springer D."/>
            <person name="Dromer F."/>
            <person name="Young S."/>
            <person name="Zeng Q."/>
            <person name="Chapman S."/>
            <person name="Gujja S."/>
            <person name="Saif S."/>
            <person name="Birren B."/>
        </authorList>
    </citation>
    <scope>NUCLEOTIDE SEQUENCE [LARGE SCALE GENOMIC DNA]</scope>
    <source>
        <strain evidence="11 12">CBS 6039</strain>
    </source>
</reference>
<evidence type="ECO:0000256" key="10">
    <source>
        <dbReference type="SAM" id="MobiDB-lite"/>
    </source>
</evidence>
<evidence type="ECO:0000313" key="11">
    <source>
        <dbReference type="EMBL" id="ODN72924.1"/>
    </source>
</evidence>
<dbReference type="AlphaFoldDB" id="A0A1E3H9F5"/>
<keyword evidence="4 9" id="KW-0698">rRNA processing</keyword>
<feature type="region of interest" description="Disordered" evidence="10">
    <location>
        <begin position="1"/>
        <end position="106"/>
    </location>
</feature>
<accession>A0A1E3H9F5</accession>
<proteinExistence type="inferred from homology"/>
<dbReference type="GO" id="GO:0030686">
    <property type="term" value="C:90S preribosome"/>
    <property type="evidence" value="ECO:0007669"/>
    <property type="project" value="TreeGrafter"/>
</dbReference>
<dbReference type="Proteomes" id="UP000094065">
    <property type="component" value="Unassembled WGS sequence"/>
</dbReference>
<protein>
    <recommendedName>
        <fullName evidence="9">rRNA biogenesis protein RRP36</fullName>
    </recommendedName>
</protein>
<dbReference type="GeneID" id="30159648"/>
<evidence type="ECO:0000256" key="3">
    <source>
        <dbReference type="ARBA" id="ARBA00022517"/>
    </source>
</evidence>
<evidence type="ECO:0000256" key="6">
    <source>
        <dbReference type="ARBA" id="ARBA00023242"/>
    </source>
</evidence>
<name>A0A1E3H9F5_9TREE</name>
<feature type="compositionally biased region" description="Basic residues" evidence="10">
    <location>
        <begin position="355"/>
        <end position="370"/>
    </location>
</feature>
<evidence type="ECO:0000256" key="7">
    <source>
        <dbReference type="ARBA" id="ARBA00023274"/>
    </source>
</evidence>
<feature type="compositionally biased region" description="Basic and acidic residues" evidence="10">
    <location>
        <begin position="164"/>
        <end position="173"/>
    </location>
</feature>
<dbReference type="GO" id="GO:0005730">
    <property type="term" value="C:nucleolus"/>
    <property type="evidence" value="ECO:0007669"/>
    <property type="project" value="UniProtKB-SubCell"/>
</dbReference>
<evidence type="ECO:0000256" key="2">
    <source>
        <dbReference type="ARBA" id="ARBA00009418"/>
    </source>
</evidence>
<comment type="subcellular location">
    <subcellularLocation>
        <location evidence="1 9">Nucleus</location>
        <location evidence="1 9">Nucleolus</location>
    </subcellularLocation>
</comment>
<evidence type="ECO:0000256" key="5">
    <source>
        <dbReference type="ARBA" id="ARBA00023054"/>
    </source>
</evidence>
<gene>
    <name evidence="11" type="ORF">L202_08339</name>
</gene>
<organism evidence="11 12">
    <name type="scientific">Cryptococcus amylolentus CBS 6039</name>
    <dbReference type="NCBI Taxonomy" id="1295533"/>
    <lineage>
        <taxon>Eukaryota</taxon>
        <taxon>Fungi</taxon>
        <taxon>Dikarya</taxon>
        <taxon>Basidiomycota</taxon>
        <taxon>Agaricomycotina</taxon>
        <taxon>Tremellomycetes</taxon>
        <taxon>Tremellales</taxon>
        <taxon>Cryptococcaceae</taxon>
        <taxon>Cryptococcus</taxon>
    </lineage>
</organism>
<evidence type="ECO:0000256" key="8">
    <source>
        <dbReference type="ARBA" id="ARBA00025053"/>
    </source>
</evidence>
<evidence type="ECO:0000256" key="1">
    <source>
        <dbReference type="ARBA" id="ARBA00004604"/>
    </source>
</evidence>
<comment type="subunit">
    <text evidence="9">Associates with 90S and pre-40S pre-ribosomal particles.</text>
</comment>
<dbReference type="RefSeq" id="XP_018988865.1">
    <property type="nucleotide sequence ID" value="XM_019143202.1"/>
</dbReference>
<dbReference type="PANTHER" id="PTHR21738">
    <property type="entry name" value="RIBOSOMAL RNA PROCESSING PROTEIN 36 HOMOLOG"/>
    <property type="match status" value="1"/>
</dbReference>